<evidence type="ECO:0000256" key="4">
    <source>
        <dbReference type="ARBA" id="ARBA00022516"/>
    </source>
</evidence>
<gene>
    <name evidence="13" type="primary">psd_1</name>
    <name evidence="13" type="ORF">PsAD2_02044</name>
</gene>
<dbReference type="STRING" id="989403.SAMN05421798_102663"/>
<evidence type="ECO:0000256" key="9">
    <source>
        <dbReference type="ARBA" id="ARBA00023239"/>
    </source>
</evidence>
<evidence type="ECO:0000256" key="10">
    <source>
        <dbReference type="ARBA" id="ARBA00023264"/>
    </source>
</evidence>
<comment type="caution">
    <text evidence="13">The sequence shown here is derived from an EMBL/GenBank/DDBJ whole genome shotgun (WGS) entry which is preliminary data.</text>
</comment>
<dbReference type="NCBIfam" id="TIGR00163">
    <property type="entry name" value="PS_decarb"/>
    <property type="match status" value="1"/>
</dbReference>
<comment type="pathway">
    <text evidence="2">Lipid metabolism.</text>
</comment>
<protein>
    <recommendedName>
        <fullName evidence="3">phosphatidylserine decarboxylase</fullName>
        <ecNumber evidence="3">4.1.1.65</ecNumber>
    </recommendedName>
</protein>
<evidence type="ECO:0000256" key="6">
    <source>
        <dbReference type="ARBA" id="ARBA00023098"/>
    </source>
</evidence>
<dbReference type="InterPro" id="IPR003817">
    <property type="entry name" value="PS_Dcarbxylase"/>
</dbReference>
<keyword evidence="11" id="KW-0670">Pyruvate</keyword>
<accession>A0A165YWB9</accession>
<dbReference type="UniPathway" id="UPA00558"/>
<keyword evidence="9 13" id="KW-0456">Lyase</keyword>
<evidence type="ECO:0000313" key="13">
    <source>
        <dbReference type="EMBL" id="KZL19293.1"/>
    </source>
</evidence>
<proteinExistence type="predicted"/>
<keyword evidence="10" id="KW-1208">Phospholipid metabolism</keyword>
<evidence type="ECO:0000256" key="1">
    <source>
        <dbReference type="ARBA" id="ARBA00001928"/>
    </source>
</evidence>
<evidence type="ECO:0000256" key="3">
    <source>
        <dbReference type="ARBA" id="ARBA00012243"/>
    </source>
</evidence>
<dbReference type="GO" id="GO:0006646">
    <property type="term" value="P:phosphatidylethanolamine biosynthetic process"/>
    <property type="evidence" value="ECO:0007669"/>
    <property type="project" value="UniProtKB-UniPathway"/>
</dbReference>
<evidence type="ECO:0000256" key="11">
    <source>
        <dbReference type="ARBA" id="ARBA00023317"/>
    </source>
</evidence>
<name>A0A165YWB9_9HYPH</name>
<dbReference type="OrthoDB" id="9802030at2"/>
<dbReference type="PANTHER" id="PTHR10067">
    <property type="entry name" value="PHOSPHATIDYLSERINE DECARBOXYLASE"/>
    <property type="match status" value="1"/>
</dbReference>
<dbReference type="AlphaFoldDB" id="A0A165YWB9"/>
<dbReference type="RefSeq" id="WP_068005495.1">
    <property type="nucleotide sequence ID" value="NZ_FOFM01000002.1"/>
</dbReference>
<comment type="pathway">
    <text evidence="12">Phospholipid metabolism; phosphatidylethanolamine biosynthesis.</text>
</comment>
<sequence length="303" mass="33255">MSEKQPIIVIDRETGKAFEETVLGEKWMRWAYQDSSSSVIEKLLFRSSALSKAMGWYYDSPLSKSKIQSAIDELDIDTEEFADPQASFASFNEFFIRHLKEGTRPFDNASDSIVSPADGRVLVFPELEEDTFVPVKGHPFSIRKMLPDIAEQYIGGALAIVRLCPADYHRYHFPCAGEIIDAKALPGAYHSVNPIALGAGPDVFGENKRCYTRIKTENAGTMCYVEVGAFGVGSIVNTKTAGHVEKMDEKGYFKFGGSTVVVVFEPGTVKFRDDLIANSAAGKETLVKVGQPFATALQGVKVA</sequence>
<reference evidence="13 14" key="1">
    <citation type="journal article" date="2016" name="Front. Microbiol.">
        <title>Comparative Genomic Analysis Reveals a Diverse Repertoire of Genes Involved in Prokaryote-Eukaryote Interactions within the Pseudovibrio Genus.</title>
        <authorList>
            <person name="Romano S."/>
            <person name="Fernandez-Guerra A."/>
            <person name="Reen F.J."/>
            <person name="Glockner F.O."/>
            <person name="Crowley S.P."/>
            <person name="O'Sullivan O."/>
            <person name="Cotter P.D."/>
            <person name="Adams C."/>
            <person name="Dobson A.D."/>
            <person name="O'Gara F."/>
        </authorList>
    </citation>
    <scope>NUCLEOTIDE SEQUENCE [LARGE SCALE GENOMIC DNA]</scope>
    <source>
        <strain evidence="13 14">Ad2</strain>
    </source>
</reference>
<evidence type="ECO:0000256" key="2">
    <source>
        <dbReference type="ARBA" id="ARBA00005189"/>
    </source>
</evidence>
<keyword evidence="7" id="KW-0865">Zymogen</keyword>
<evidence type="ECO:0000256" key="8">
    <source>
        <dbReference type="ARBA" id="ARBA00023209"/>
    </source>
</evidence>
<dbReference type="GO" id="GO:0004609">
    <property type="term" value="F:phosphatidylserine decarboxylase activity"/>
    <property type="evidence" value="ECO:0007669"/>
    <property type="project" value="UniProtKB-EC"/>
</dbReference>
<dbReference type="Pfam" id="PF02666">
    <property type="entry name" value="PS_Dcarbxylase"/>
    <property type="match status" value="1"/>
</dbReference>
<dbReference type="PANTHER" id="PTHR10067:SF17">
    <property type="entry name" value="PHOSPHATIDYLSERINE DECARBOXYLASE PROENZYME 2"/>
    <property type="match status" value="1"/>
</dbReference>
<dbReference type="InterPro" id="IPR033177">
    <property type="entry name" value="PSD-B"/>
</dbReference>
<keyword evidence="8" id="KW-0594">Phospholipid biosynthesis</keyword>
<dbReference type="Proteomes" id="UP000076577">
    <property type="component" value="Unassembled WGS sequence"/>
</dbReference>
<keyword evidence="5" id="KW-0210">Decarboxylase</keyword>
<evidence type="ECO:0000313" key="14">
    <source>
        <dbReference type="Proteomes" id="UP000076577"/>
    </source>
</evidence>
<keyword evidence="14" id="KW-1185">Reference proteome</keyword>
<evidence type="ECO:0000256" key="7">
    <source>
        <dbReference type="ARBA" id="ARBA00023145"/>
    </source>
</evidence>
<dbReference type="EC" id="4.1.1.65" evidence="3"/>
<dbReference type="EMBL" id="LMCB01000015">
    <property type="protein sequence ID" value="KZL19293.1"/>
    <property type="molecule type" value="Genomic_DNA"/>
</dbReference>
<organism evidence="13 14">
    <name type="scientific">Pseudovibrio axinellae</name>
    <dbReference type="NCBI Taxonomy" id="989403"/>
    <lineage>
        <taxon>Bacteria</taxon>
        <taxon>Pseudomonadati</taxon>
        <taxon>Pseudomonadota</taxon>
        <taxon>Alphaproteobacteria</taxon>
        <taxon>Hyphomicrobiales</taxon>
        <taxon>Stappiaceae</taxon>
        <taxon>Pseudovibrio</taxon>
    </lineage>
</organism>
<keyword evidence="6" id="KW-0443">Lipid metabolism</keyword>
<evidence type="ECO:0000256" key="12">
    <source>
        <dbReference type="ARBA" id="ARBA00024326"/>
    </source>
</evidence>
<comment type="cofactor">
    <cofactor evidence="1">
        <name>pyruvate</name>
        <dbReference type="ChEBI" id="CHEBI:15361"/>
    </cofactor>
</comment>
<evidence type="ECO:0000256" key="5">
    <source>
        <dbReference type="ARBA" id="ARBA00022793"/>
    </source>
</evidence>
<keyword evidence="4" id="KW-0444">Lipid biosynthesis</keyword>
<dbReference type="PATRIC" id="fig|989403.3.peg.2184"/>